<dbReference type="Proteomes" id="UP000523079">
    <property type="component" value="Unassembled WGS sequence"/>
</dbReference>
<accession>A0A7W3IUH8</accession>
<keyword evidence="2" id="KW-1185">Reference proteome</keyword>
<proteinExistence type="predicted"/>
<name>A0A7W3IUH8_9ACTN</name>
<evidence type="ECO:0000313" key="2">
    <source>
        <dbReference type="Proteomes" id="UP000523079"/>
    </source>
</evidence>
<protein>
    <recommendedName>
        <fullName evidence="3">ABM domain-containing protein</fullName>
    </recommendedName>
</protein>
<dbReference type="AlphaFoldDB" id="A0A7W3IUH8"/>
<evidence type="ECO:0008006" key="3">
    <source>
        <dbReference type="Google" id="ProtNLM"/>
    </source>
</evidence>
<dbReference type="RefSeq" id="WP_182561090.1">
    <property type="nucleotide sequence ID" value="NZ_JACGWT010000005.1"/>
</dbReference>
<sequence length="104" mass="11709">MAFYAWTQDLPIDADAYDDITGRIGTTPMPGLVVHVAIRTESGRMRYLDVWEDREQHDAAFATVVHPAVHRVLETRRVQVDGEPPRHPVDVVEVRFADGTSVRG</sequence>
<evidence type="ECO:0000313" key="1">
    <source>
        <dbReference type="EMBL" id="MBA8795472.1"/>
    </source>
</evidence>
<comment type="caution">
    <text evidence="1">The sequence shown here is derived from an EMBL/GenBank/DDBJ whole genome shotgun (WGS) entry which is preliminary data.</text>
</comment>
<gene>
    <name evidence="1" type="ORF">FHX74_003108</name>
</gene>
<organism evidence="1 2">
    <name type="scientific">Microlunatus kandeliicorticis</name>
    <dbReference type="NCBI Taxonomy" id="1759536"/>
    <lineage>
        <taxon>Bacteria</taxon>
        <taxon>Bacillati</taxon>
        <taxon>Actinomycetota</taxon>
        <taxon>Actinomycetes</taxon>
        <taxon>Propionibacteriales</taxon>
        <taxon>Propionibacteriaceae</taxon>
        <taxon>Microlunatus</taxon>
    </lineage>
</organism>
<reference evidence="1 2" key="1">
    <citation type="submission" date="2020-07" db="EMBL/GenBank/DDBJ databases">
        <title>Sequencing the genomes of 1000 actinobacteria strains.</title>
        <authorList>
            <person name="Klenk H.-P."/>
        </authorList>
    </citation>
    <scope>NUCLEOTIDE SEQUENCE [LARGE SCALE GENOMIC DNA]</scope>
    <source>
        <strain evidence="1 2">DSM 100723</strain>
    </source>
</reference>
<dbReference type="EMBL" id="JACGWT010000005">
    <property type="protein sequence ID" value="MBA8795472.1"/>
    <property type="molecule type" value="Genomic_DNA"/>
</dbReference>